<keyword evidence="2 9" id="KW-0963">Cytoplasm</keyword>
<keyword evidence="9" id="KW-1015">Disulfide bond</keyword>
<dbReference type="SUPFAM" id="SSF52833">
    <property type="entry name" value="Thioredoxin-like"/>
    <property type="match status" value="1"/>
</dbReference>
<feature type="binding site" evidence="9">
    <location>
        <position position="128"/>
    </location>
    <ligand>
        <name>substrate</name>
    </ligand>
</feature>
<comment type="catalytic activity">
    <reaction evidence="9">
        <text>a hydroperoxide + [thioredoxin]-dithiol = an alcohol + [thioredoxin]-disulfide + H2O</text>
        <dbReference type="Rhea" id="RHEA:62620"/>
        <dbReference type="Rhea" id="RHEA-COMP:10698"/>
        <dbReference type="Rhea" id="RHEA-COMP:10700"/>
        <dbReference type="ChEBI" id="CHEBI:15377"/>
        <dbReference type="ChEBI" id="CHEBI:29950"/>
        <dbReference type="ChEBI" id="CHEBI:30879"/>
        <dbReference type="ChEBI" id="CHEBI:35924"/>
        <dbReference type="ChEBI" id="CHEBI:50058"/>
        <dbReference type="EC" id="1.11.1.24"/>
    </reaction>
</comment>
<comment type="similarity">
    <text evidence="7 9">Belongs to the peroxiredoxin family. Prx6 subfamily.</text>
</comment>
<evidence type="ECO:0000256" key="9">
    <source>
        <dbReference type="HAMAP-Rule" id="MF_00401"/>
    </source>
</evidence>
<dbReference type="Gene3D" id="3.30.1020.10">
    <property type="entry name" value="Antioxidant, Horf6, Chain A, domain2"/>
    <property type="match status" value="1"/>
</dbReference>
<evidence type="ECO:0000259" key="11">
    <source>
        <dbReference type="PROSITE" id="PS51352"/>
    </source>
</evidence>
<dbReference type="GO" id="GO:0006979">
    <property type="term" value="P:response to oxidative stress"/>
    <property type="evidence" value="ECO:0007669"/>
    <property type="project" value="TreeGrafter"/>
</dbReference>
<dbReference type="GO" id="GO:0033554">
    <property type="term" value="P:cellular response to stress"/>
    <property type="evidence" value="ECO:0007669"/>
    <property type="project" value="TreeGrafter"/>
</dbReference>
<keyword evidence="3 9" id="KW-0575">Peroxidase</keyword>
<evidence type="ECO:0000256" key="4">
    <source>
        <dbReference type="ARBA" id="ARBA00022862"/>
    </source>
</evidence>
<accession>A0A498R8H7</accession>
<dbReference type="PIRSF" id="PIRSF000239">
    <property type="entry name" value="AHPC"/>
    <property type="match status" value="1"/>
</dbReference>
<evidence type="ECO:0000256" key="8">
    <source>
        <dbReference type="ARBA" id="ARBA00037420"/>
    </source>
</evidence>
<evidence type="ECO:0000313" key="12">
    <source>
        <dbReference type="EMBL" id="VBB07814.1"/>
    </source>
</evidence>
<comment type="function">
    <text evidence="8 9">Thiol-specific peroxidase that catalyzes the reduction of hydrogen peroxide and organic hydroperoxides to water and alcohols, respectively. Plays a role in cell protection against oxidative stress by detoxifying peroxides.</text>
</comment>
<dbReference type="HAMAP" id="MF_00401">
    <property type="entry name" value="Peroxiredoxin"/>
    <property type="match status" value="1"/>
</dbReference>
<dbReference type="PANTHER" id="PTHR10681">
    <property type="entry name" value="THIOREDOXIN PEROXIDASE"/>
    <property type="match status" value="1"/>
</dbReference>
<dbReference type="Pfam" id="PF10417">
    <property type="entry name" value="1-cysPrx_C"/>
    <property type="match status" value="1"/>
</dbReference>
<keyword evidence="13" id="KW-1185">Reference proteome</keyword>
<dbReference type="NCBIfam" id="NF009668">
    <property type="entry name" value="PRK13189.1"/>
    <property type="match status" value="1"/>
</dbReference>
<dbReference type="Gene3D" id="3.40.30.10">
    <property type="entry name" value="Glutaredoxin"/>
    <property type="match status" value="1"/>
</dbReference>
<keyword evidence="5 9" id="KW-0560">Oxidoreductase</keyword>
<dbReference type="PROSITE" id="PS51352">
    <property type="entry name" value="THIOREDOXIN_2"/>
    <property type="match status" value="1"/>
</dbReference>
<comment type="subunit">
    <text evidence="9">Homodecamer. Pentamer of dimers that assemble into a ring structure.</text>
</comment>
<dbReference type="InterPro" id="IPR000866">
    <property type="entry name" value="AhpC/TSA"/>
</dbReference>
<evidence type="ECO:0000256" key="6">
    <source>
        <dbReference type="ARBA" id="ARBA00023284"/>
    </source>
</evidence>
<dbReference type="Proteomes" id="UP000277811">
    <property type="component" value="Unassembled WGS sequence"/>
</dbReference>
<evidence type="ECO:0000256" key="1">
    <source>
        <dbReference type="ARBA" id="ARBA00009796"/>
    </source>
</evidence>
<dbReference type="GO" id="GO:0042744">
    <property type="term" value="P:hydrogen peroxide catabolic process"/>
    <property type="evidence" value="ECO:0007669"/>
    <property type="project" value="TreeGrafter"/>
</dbReference>
<proteinExistence type="inferred from homology"/>
<dbReference type="InterPro" id="IPR019479">
    <property type="entry name" value="Peroxiredoxin_C"/>
</dbReference>
<dbReference type="InterPro" id="IPR036249">
    <property type="entry name" value="Thioredoxin-like_sf"/>
</dbReference>
<dbReference type="InterPro" id="IPR045020">
    <property type="entry name" value="PRX_1cys"/>
</dbReference>
<reference evidence="12 13" key="1">
    <citation type="submission" date="2018-06" db="EMBL/GenBank/DDBJ databases">
        <authorList>
            <person name="Strepis N."/>
        </authorList>
    </citation>
    <scope>NUCLEOTIDE SEQUENCE [LARGE SCALE GENOMIC DNA]</scope>
    <source>
        <strain evidence="12">LUCI</strain>
    </source>
</reference>
<feature type="disulfide bond" description="Interchain (with Cys-52); in linked form" evidence="9">
    <location>
        <position position="218"/>
    </location>
</feature>
<dbReference type="RefSeq" id="WP_207857792.1">
    <property type="nucleotide sequence ID" value="NZ_UPPP01000081.1"/>
</dbReference>
<keyword evidence="4 9" id="KW-0049">Antioxidant</keyword>
<comment type="subcellular location">
    <subcellularLocation>
        <location evidence="9">Cytoplasm</location>
    </subcellularLocation>
</comment>
<comment type="similarity">
    <text evidence="1">Belongs to the peroxiredoxin family. AhpC/Prx1 subfamily.</text>
</comment>
<dbReference type="GO" id="GO:0005829">
    <property type="term" value="C:cytosol"/>
    <property type="evidence" value="ECO:0007669"/>
    <property type="project" value="TreeGrafter"/>
</dbReference>
<feature type="active site" description="Cysteine sulfenic acid (-SOH) intermediate; for peroxidase activity" evidence="10">
    <location>
        <position position="52"/>
    </location>
</feature>
<dbReference type="EC" id="1.11.1.24" evidence="9"/>
<keyword evidence="6 9" id="KW-0676">Redox-active center</keyword>
<dbReference type="GO" id="GO:0008379">
    <property type="term" value="F:thioredoxin peroxidase activity"/>
    <property type="evidence" value="ECO:0007669"/>
    <property type="project" value="TreeGrafter"/>
</dbReference>
<dbReference type="PANTHER" id="PTHR10681:SF128">
    <property type="entry name" value="THIOREDOXIN-DEPENDENT PEROXIDE REDUCTASE, MITOCHONDRIAL"/>
    <property type="match status" value="1"/>
</dbReference>
<feature type="disulfide bond" description="Alternate" evidence="9">
    <location>
        <begin position="212"/>
        <end position="218"/>
    </location>
</feature>
<dbReference type="FunFam" id="3.30.1020.10:FF:000002">
    <property type="entry name" value="Peroxiredoxin"/>
    <property type="match status" value="1"/>
</dbReference>
<evidence type="ECO:0000256" key="3">
    <source>
        <dbReference type="ARBA" id="ARBA00022559"/>
    </source>
</evidence>
<protein>
    <recommendedName>
        <fullName evidence="9">Peroxiredoxin</fullName>
        <ecNumber evidence="9">1.11.1.24</ecNumber>
    </recommendedName>
    <alternativeName>
        <fullName evidence="9">Thioredoxin peroxidase</fullName>
    </alternativeName>
    <alternativeName>
        <fullName evidence="9">Thioredoxin-dependent peroxiredoxin</fullName>
    </alternativeName>
</protein>
<dbReference type="AlphaFoldDB" id="A0A498R8H7"/>
<organism evidence="12 13">
    <name type="scientific">Lucifera butyrica</name>
    <dbReference type="NCBI Taxonomy" id="1351585"/>
    <lineage>
        <taxon>Bacteria</taxon>
        <taxon>Bacillati</taxon>
        <taxon>Bacillota</taxon>
        <taxon>Negativicutes</taxon>
        <taxon>Veillonellales</taxon>
        <taxon>Veillonellaceae</taxon>
        <taxon>Lucifera</taxon>
    </lineage>
</organism>
<feature type="disulfide bond" description="Interchain (with Cys-218); in linked form" evidence="9">
    <location>
        <position position="52"/>
    </location>
</feature>
<dbReference type="InterPro" id="IPR050217">
    <property type="entry name" value="Peroxiredoxin"/>
</dbReference>
<evidence type="ECO:0000256" key="2">
    <source>
        <dbReference type="ARBA" id="ARBA00022490"/>
    </source>
</evidence>
<comment type="miscellaneous">
    <text evidence="9">The active site is a conserved redox-active cysteine residue, the peroxidatic cysteine (C(P)), which makes the nucleophilic attack on the peroxide substrate. The peroxide oxidizes the C(P)-SH to cysteine sulfenic acid (C(P)-SOH), which then reacts with another cysteine residue, the resolving cysteine (C(R)), to form a disulfide bridge. The disulfide is subsequently reduced by an appropriate electron donor to complete the catalytic cycle. Although the primary sequence of this enzyme is similar to those of the 1-Cys Prx6 enzymes, its catalytic properties resemble those of the typical 2-Cys Prxs and C(R) is provided by the other dimeric subunit to form an intersubunit disulfide. The disulfide is subsequently reduced by thioredoxin.</text>
</comment>
<dbReference type="InterPro" id="IPR013766">
    <property type="entry name" value="Thioredoxin_domain"/>
</dbReference>
<dbReference type="CDD" id="cd03016">
    <property type="entry name" value="PRX_1cys"/>
    <property type="match status" value="1"/>
</dbReference>
<evidence type="ECO:0000256" key="7">
    <source>
        <dbReference type="ARBA" id="ARBA00025719"/>
    </source>
</evidence>
<gene>
    <name evidence="12" type="ORF">LUCI_3079</name>
</gene>
<feature type="active site" description="Cysteine sulfenic acid (-SOH) intermediate" evidence="9">
    <location>
        <position position="52"/>
    </location>
</feature>
<name>A0A498R8H7_9FIRM</name>
<dbReference type="EMBL" id="UPPP01000081">
    <property type="protein sequence ID" value="VBB07814.1"/>
    <property type="molecule type" value="Genomic_DNA"/>
</dbReference>
<dbReference type="InterPro" id="IPR024706">
    <property type="entry name" value="Peroxiredoxin_AhpC-typ"/>
</dbReference>
<evidence type="ECO:0000313" key="13">
    <source>
        <dbReference type="Proteomes" id="UP000277811"/>
    </source>
</evidence>
<sequence>MEESADFHMPLLGDRFPEMRVKTTHGYLNLPGDYTGKWFVLFSHPGDFTPVCTTEFVSFQKRYQEFCRLNTELIGLSVDQVYAHLKWIEWIHDRLGVSIAFPVIADELGITANRLGMIHPKKGTNTVRAVFVIDHKGIIRAILYYPQEVGRNMGEILRLIDALQTTDRYSVATPANWPANELIGSDVIIPPPTTEEAARERLEKAEQGEMECFDWWLCHKSIKKCETVTACEKRHPAAGPPCR</sequence>
<feature type="domain" description="Thioredoxin" evidence="11">
    <location>
        <begin position="10"/>
        <end position="165"/>
    </location>
</feature>
<dbReference type="Pfam" id="PF00578">
    <property type="entry name" value="AhpC-TSA"/>
    <property type="match status" value="1"/>
</dbReference>
<evidence type="ECO:0000256" key="10">
    <source>
        <dbReference type="PIRSR" id="PIRSR000239-1"/>
    </source>
</evidence>
<evidence type="ECO:0000256" key="5">
    <source>
        <dbReference type="ARBA" id="ARBA00023002"/>
    </source>
</evidence>
<dbReference type="InterPro" id="IPR022915">
    <property type="entry name" value="Peroxiredoxin_TDXH"/>
</dbReference>
<dbReference type="GO" id="GO:0045454">
    <property type="term" value="P:cell redox homeostasis"/>
    <property type="evidence" value="ECO:0007669"/>
    <property type="project" value="TreeGrafter"/>
</dbReference>